<feature type="compositionally biased region" description="Pro residues" evidence="1">
    <location>
        <begin position="59"/>
        <end position="73"/>
    </location>
</feature>
<feature type="compositionally biased region" description="Low complexity" evidence="1">
    <location>
        <begin position="214"/>
        <end position="224"/>
    </location>
</feature>
<sequence>MQDPPTDPTGEQFREAFRGFAAAAPGAHEIMPGTPNSGMISGGTVPTDRSEHQREPAWPEIPPAWPEVPPPSSFTPTVRSFVEGAPQQPADATATMAGPVPGTAPQQPFTAFGAPDRSRTTPHFGPPPDGFRNADGFNGAGGVGGAENFNGADGFGGPAPTYGMPGPAHPGQDQGHQDQSRHQGQGPGQGQGQAQGLSQGQGLGQAQGQGLGQAGPHAGQFPGGPDRPRPAAPFTPSVRSFAESAPPASATPPQPQPQPEDPYRPFVTAGQISGPKTPPAHRQQELWNTVFGENYQAIDEYEDDESGRPVWLYALVASVVAALVGVLVWAFAAGPLSSGDAAEAATSAKPSPANSHATTKPQTQTSSRLPVYRGTASPVNGVLTDTAGRITLPKLGGPWQADADPAQTKATYGFTSRQYVPAGMTTKGKREFAVVMSGPLSQSLAAKYTTPGNLGPVVNAVMYRARQTQFPKDNKIAKVAQQRLTRNNLTGLAAAYKVTADGATTTVVIAAVNTGADLPTIVYMAVPELKNDLLPDVNTVFRSIKPLG</sequence>
<evidence type="ECO:0000256" key="1">
    <source>
        <dbReference type="SAM" id="MobiDB-lite"/>
    </source>
</evidence>
<feature type="region of interest" description="Disordered" evidence="1">
    <location>
        <begin position="27"/>
        <end position="281"/>
    </location>
</feature>
<evidence type="ECO:0000256" key="2">
    <source>
        <dbReference type="SAM" id="Phobius"/>
    </source>
</evidence>
<dbReference type="AlphaFoldDB" id="A0A8H9H3J4"/>
<dbReference type="Proteomes" id="UP000653480">
    <property type="component" value="Unassembled WGS sequence"/>
</dbReference>
<feature type="compositionally biased region" description="Basic and acidic residues" evidence="1">
    <location>
        <begin position="48"/>
        <end position="57"/>
    </location>
</feature>
<name>A0A8H9H3J4_9ACTN</name>
<accession>A0A8H9H3J4</accession>
<feature type="compositionally biased region" description="Gly residues" evidence="1">
    <location>
        <begin position="185"/>
        <end position="213"/>
    </location>
</feature>
<comment type="caution">
    <text evidence="3">The sequence shown here is derived from an EMBL/GenBank/DDBJ whole genome shotgun (WGS) entry which is preliminary data.</text>
</comment>
<keyword evidence="2" id="KW-0812">Transmembrane</keyword>
<keyword evidence="2" id="KW-1133">Transmembrane helix</keyword>
<feature type="region of interest" description="Disordered" evidence="1">
    <location>
        <begin position="342"/>
        <end position="374"/>
    </location>
</feature>
<evidence type="ECO:0000313" key="4">
    <source>
        <dbReference type="Proteomes" id="UP000653480"/>
    </source>
</evidence>
<evidence type="ECO:0000313" key="3">
    <source>
        <dbReference type="EMBL" id="GGO25526.1"/>
    </source>
</evidence>
<organism evidence="3 4">
    <name type="scientific">Microbispora bryophytorum</name>
    <dbReference type="NCBI Taxonomy" id="1460882"/>
    <lineage>
        <taxon>Bacteria</taxon>
        <taxon>Bacillati</taxon>
        <taxon>Actinomycetota</taxon>
        <taxon>Actinomycetes</taxon>
        <taxon>Streptosporangiales</taxon>
        <taxon>Streptosporangiaceae</taxon>
        <taxon>Microbispora</taxon>
    </lineage>
</organism>
<keyword evidence="4" id="KW-1185">Reference proteome</keyword>
<feature type="compositionally biased region" description="Polar residues" evidence="1">
    <location>
        <begin position="348"/>
        <end position="368"/>
    </location>
</feature>
<feature type="compositionally biased region" description="Pro residues" evidence="1">
    <location>
        <begin position="249"/>
        <end position="260"/>
    </location>
</feature>
<proteinExistence type="predicted"/>
<reference evidence="3" key="2">
    <citation type="submission" date="2020-09" db="EMBL/GenBank/DDBJ databases">
        <authorList>
            <person name="Sun Q."/>
            <person name="Zhou Y."/>
        </authorList>
    </citation>
    <scope>NUCLEOTIDE SEQUENCE</scope>
    <source>
        <strain evidence="3">CGMCC 4.7138</strain>
    </source>
</reference>
<feature type="transmembrane region" description="Helical" evidence="2">
    <location>
        <begin position="310"/>
        <end position="332"/>
    </location>
</feature>
<protein>
    <submittedName>
        <fullName evidence="3">Uncharacterized protein</fullName>
    </submittedName>
</protein>
<keyword evidence="2" id="KW-0472">Membrane</keyword>
<reference evidence="3" key="1">
    <citation type="journal article" date="2014" name="Int. J. Syst. Evol. Microbiol.">
        <title>Complete genome sequence of Corynebacterium casei LMG S-19264T (=DSM 44701T), isolated from a smear-ripened cheese.</title>
        <authorList>
            <consortium name="US DOE Joint Genome Institute (JGI-PGF)"/>
            <person name="Walter F."/>
            <person name="Albersmeier A."/>
            <person name="Kalinowski J."/>
            <person name="Ruckert C."/>
        </authorList>
    </citation>
    <scope>NUCLEOTIDE SEQUENCE</scope>
    <source>
        <strain evidence="3">CGMCC 4.7138</strain>
    </source>
</reference>
<gene>
    <name evidence="3" type="ORF">GCM10011574_57100</name>
</gene>
<dbReference type="EMBL" id="BMMN01000013">
    <property type="protein sequence ID" value="GGO25526.1"/>
    <property type="molecule type" value="Genomic_DNA"/>
</dbReference>